<dbReference type="GO" id="GO:0045087">
    <property type="term" value="P:innate immune response"/>
    <property type="evidence" value="ECO:0007669"/>
    <property type="project" value="TreeGrafter"/>
</dbReference>
<name>A0A8F2Z0V2_UROBI</name>
<dbReference type="AlphaFoldDB" id="A0A8F2Z0V2"/>
<dbReference type="Gene3D" id="1.20.5.1700">
    <property type="match status" value="1"/>
</dbReference>
<reference evidence="3" key="1">
    <citation type="submission" date="2020-04" db="EMBL/GenBank/DDBJ databases">
        <title>Bats Possess Unique Variants of the Antiviral Restriction Factor Tetherin.</title>
        <authorList>
            <person name="Hayward J.A."/>
            <person name="Tachedjian M."/>
            <person name="Johnson A."/>
            <person name="Gordon T.B."/>
            <person name="Cui J."/>
            <person name="Marsh G.A."/>
            <person name="Baker M.L."/>
            <person name="Wang L.-F."/>
            <person name="Tachedjian G."/>
        </authorList>
    </citation>
    <scope>NUCLEOTIDE SEQUENCE</scope>
</reference>
<dbReference type="EMBL" id="MT274404">
    <property type="protein sequence ID" value="QWX94050.1"/>
    <property type="molecule type" value="mRNA"/>
</dbReference>
<feature type="transmembrane region" description="Helical" evidence="2">
    <location>
        <begin position="30"/>
        <end position="53"/>
    </location>
</feature>
<keyword evidence="2" id="KW-0812">Transmembrane</keyword>
<feature type="coiled-coil region" evidence="1">
    <location>
        <begin position="107"/>
        <end position="158"/>
    </location>
</feature>
<organism evidence="3">
    <name type="scientific">Uroderma bilobatum</name>
    <name type="common">Tent-making bat</name>
    <dbReference type="NCBI Taxonomy" id="27663"/>
    <lineage>
        <taxon>Eukaryota</taxon>
        <taxon>Metazoa</taxon>
        <taxon>Chordata</taxon>
        <taxon>Craniata</taxon>
        <taxon>Vertebrata</taxon>
        <taxon>Euteleostomi</taxon>
        <taxon>Mammalia</taxon>
        <taxon>Eutheria</taxon>
        <taxon>Laurasiatheria</taxon>
        <taxon>Chiroptera</taxon>
        <taxon>Yangochiroptera</taxon>
        <taxon>Phyllostomidae</taxon>
        <taxon>Stenodermatinae</taxon>
        <taxon>Uroderma</taxon>
    </lineage>
</organism>
<keyword evidence="2" id="KW-1133">Transmembrane helix</keyword>
<keyword evidence="2" id="KW-0472">Membrane</keyword>
<dbReference type="PANTHER" id="PTHR15190:SF1">
    <property type="entry name" value="BONE MARROW STROMAL ANTIGEN 2"/>
    <property type="match status" value="1"/>
</dbReference>
<sequence length="193" mass="21424">MTSTFYHYISLPLDENSREQMQGHYKMPRWLLILLALLVVGLVVASALAIYFAHQAHSPACKNGLKVEQECQNVTDSLKSKLAQTQEILLKTEAQAATYNQTVAAQMASLKAERAQSQKLQEQVQELQKEIKTLKQKLQDTTQKLQDTTAELNQLRKDHGSSSRGNGPTSSENTLSLSVVAMLLTLSLLDLLA</sequence>
<keyword evidence="1" id="KW-0175">Coiled coil</keyword>
<evidence type="ECO:0000313" key="3">
    <source>
        <dbReference type="EMBL" id="QWX94050.1"/>
    </source>
</evidence>
<proteinExistence type="evidence at transcript level"/>
<accession>A0A8F2Z0V2</accession>
<evidence type="ECO:0000256" key="1">
    <source>
        <dbReference type="SAM" id="Coils"/>
    </source>
</evidence>
<protein>
    <submittedName>
        <fullName evidence="3">BST-2</fullName>
    </submittedName>
</protein>
<dbReference type="GO" id="GO:0008191">
    <property type="term" value="F:metalloendopeptidase inhibitor activity"/>
    <property type="evidence" value="ECO:0007669"/>
    <property type="project" value="TreeGrafter"/>
</dbReference>
<dbReference type="GO" id="GO:0005794">
    <property type="term" value="C:Golgi apparatus"/>
    <property type="evidence" value="ECO:0007669"/>
    <property type="project" value="TreeGrafter"/>
</dbReference>
<dbReference type="InterPro" id="IPR024886">
    <property type="entry name" value="BST2"/>
</dbReference>
<dbReference type="GO" id="GO:0009986">
    <property type="term" value="C:cell surface"/>
    <property type="evidence" value="ECO:0007669"/>
    <property type="project" value="TreeGrafter"/>
</dbReference>
<evidence type="ECO:0000256" key="2">
    <source>
        <dbReference type="SAM" id="Phobius"/>
    </source>
</evidence>
<dbReference type="PANTHER" id="PTHR15190">
    <property type="entry name" value="BONE MARROW STROMAL ANTIGEN 2"/>
    <property type="match status" value="1"/>
</dbReference>
<dbReference type="Pfam" id="PF16716">
    <property type="entry name" value="BST2"/>
    <property type="match status" value="1"/>
</dbReference>
<dbReference type="GO" id="GO:0051607">
    <property type="term" value="P:defense response to virus"/>
    <property type="evidence" value="ECO:0007669"/>
    <property type="project" value="InterPro"/>
</dbReference>